<evidence type="ECO:0000313" key="11">
    <source>
        <dbReference type="EMBL" id="MCM2678307.1"/>
    </source>
</evidence>
<evidence type="ECO:0000256" key="2">
    <source>
        <dbReference type="ARBA" id="ARBA00022692"/>
    </source>
</evidence>
<comment type="similarity">
    <text evidence="6">Belongs to the methyl-accepting chemotaxis (MCP) protein family.</text>
</comment>
<keyword evidence="2 8" id="KW-0812">Transmembrane</keyword>
<evidence type="ECO:0000256" key="8">
    <source>
        <dbReference type="SAM" id="Phobius"/>
    </source>
</evidence>
<evidence type="ECO:0000259" key="9">
    <source>
        <dbReference type="PROSITE" id="PS50111"/>
    </source>
</evidence>
<feature type="transmembrane region" description="Helical" evidence="8">
    <location>
        <begin position="7"/>
        <end position="28"/>
    </location>
</feature>
<dbReference type="Gene3D" id="1.10.287.950">
    <property type="entry name" value="Methyl-accepting chemotaxis protein"/>
    <property type="match status" value="1"/>
</dbReference>
<comment type="subcellular location">
    <subcellularLocation>
        <location evidence="1">Membrane</location>
        <topology evidence="1">Multi-pass membrane protein</topology>
    </subcellularLocation>
</comment>
<accession>A0AA42B624</accession>
<name>A0AA42B624_9GAMM</name>
<dbReference type="CDD" id="cd06225">
    <property type="entry name" value="HAMP"/>
    <property type="match status" value="1"/>
</dbReference>
<protein>
    <submittedName>
        <fullName evidence="11">Methyl-accepting chemotaxis protein</fullName>
    </submittedName>
</protein>
<dbReference type="GO" id="GO:0016020">
    <property type="term" value="C:membrane"/>
    <property type="evidence" value="ECO:0007669"/>
    <property type="project" value="UniProtKB-SubCell"/>
</dbReference>
<proteinExistence type="inferred from homology"/>
<comment type="caution">
    <text evidence="11">The sequence shown here is derived from an EMBL/GenBank/DDBJ whole genome shotgun (WGS) entry which is preliminary data.</text>
</comment>
<evidence type="ECO:0000256" key="3">
    <source>
        <dbReference type="ARBA" id="ARBA00022989"/>
    </source>
</evidence>
<dbReference type="InterPro" id="IPR032255">
    <property type="entry name" value="HBM"/>
</dbReference>
<dbReference type="AlphaFoldDB" id="A0AA42B624"/>
<dbReference type="GO" id="GO:0007165">
    <property type="term" value="P:signal transduction"/>
    <property type="evidence" value="ECO:0007669"/>
    <property type="project" value="UniProtKB-KW"/>
</dbReference>
<evidence type="ECO:0000256" key="7">
    <source>
        <dbReference type="PROSITE-ProRule" id="PRU00284"/>
    </source>
</evidence>
<feature type="transmembrane region" description="Helical" evidence="8">
    <location>
        <begin position="264"/>
        <end position="286"/>
    </location>
</feature>
<evidence type="ECO:0000256" key="4">
    <source>
        <dbReference type="ARBA" id="ARBA00023136"/>
    </source>
</evidence>
<dbReference type="SMART" id="SM00283">
    <property type="entry name" value="MA"/>
    <property type="match status" value="1"/>
</dbReference>
<reference evidence="11 12" key="1">
    <citation type="journal article" date="2013" name="Antonie Van Leeuwenhoek">
        <title>Echinimonas agarilytica gen. nov., sp. nov., a new gammaproteobacterium isolated from the sea urchin Strongylocentrotus intermedius.</title>
        <authorList>
            <person name="Nedashkovskaya O.I."/>
            <person name="Stenkova A.M."/>
            <person name="Zhukova N.V."/>
            <person name="Van Trappen S."/>
            <person name="Lee J.S."/>
            <person name="Kim S.B."/>
        </authorList>
    </citation>
    <scope>NUCLEOTIDE SEQUENCE [LARGE SCALE GENOMIC DNA]</scope>
    <source>
        <strain evidence="11 12">KMM 6351</strain>
    </source>
</reference>
<dbReference type="PROSITE" id="PS50111">
    <property type="entry name" value="CHEMOTAXIS_TRANSDUC_2"/>
    <property type="match status" value="1"/>
</dbReference>
<evidence type="ECO:0000259" key="10">
    <source>
        <dbReference type="PROSITE" id="PS50885"/>
    </source>
</evidence>
<dbReference type="SMART" id="SM01358">
    <property type="entry name" value="HBM"/>
    <property type="match status" value="1"/>
</dbReference>
<dbReference type="RefSeq" id="WP_251259669.1">
    <property type="nucleotide sequence ID" value="NZ_JAMQGP010000001.1"/>
</dbReference>
<keyword evidence="3 8" id="KW-1133">Transmembrane helix</keyword>
<keyword evidence="4 8" id="KW-0472">Membrane</keyword>
<organism evidence="11 12">
    <name type="scientific">Echinimonas agarilytica</name>
    <dbReference type="NCBI Taxonomy" id="1215918"/>
    <lineage>
        <taxon>Bacteria</taxon>
        <taxon>Pseudomonadati</taxon>
        <taxon>Pseudomonadota</taxon>
        <taxon>Gammaproteobacteria</taxon>
        <taxon>Alteromonadales</taxon>
        <taxon>Echinimonadaceae</taxon>
        <taxon>Echinimonas</taxon>
    </lineage>
</organism>
<feature type="domain" description="Methyl-accepting transducer" evidence="9">
    <location>
        <begin position="346"/>
        <end position="582"/>
    </location>
</feature>
<dbReference type="CDD" id="cd11386">
    <property type="entry name" value="MCP_signal"/>
    <property type="match status" value="1"/>
</dbReference>
<evidence type="ECO:0000256" key="1">
    <source>
        <dbReference type="ARBA" id="ARBA00004141"/>
    </source>
</evidence>
<sequence>MTIKQRLMLLLVVSSMTIAFLLALGWWYDNTAAEQNQFQREASDLLVTLDKMEASVLQFQLDLDVKHRDRFIALDGHFDATLERMKAHSSAELIAELDQLEIIADVYGEAFNELVKYREIVGLSYKDGLSGELRKQAHQAQELLFQQKNYRLMYDTLELRRNEKDFMLRLDPKYLDTFSDNIFNIKSSLRTSGLSMGNQSNLSQYLDLYEEAFTKLVDAEKIVGLTADQGIRGNLATEQQAAIENVNRVSQLINDSIDNSRTQFALIAVIIVAILVSVSLALTLWISQSIRSRIVSLQSSMREIVQSKNLTIRADESGRDEITEMGRALNELLVMFQTLASSVANSSHILDSAVERLSQQADNTHEGAEQQLQETEMVATATTEMGQTVGEIARNTEQAAEYAGNTFKEASNGVQEVDNSVTHIQSLSEKLNHTTEVVNELAVQSDTIGAVVEVIKGIAEQTNLLALNAAIEAARAGELGRGFSVVADEVRSLANRTQESTEEISGIISTLQQSTKKITEMMQDCSQSGTESAELANEVGQILHRIVQAVSSILDMNTQIATATEQQSQVSQEVSQNVQRIRDIAGSTSANSEQSVSVAAEVSEQSSALKAQVSQFQVQ</sequence>
<dbReference type="Pfam" id="PF00015">
    <property type="entry name" value="MCPsignal"/>
    <property type="match status" value="1"/>
</dbReference>
<dbReference type="PROSITE" id="PS50885">
    <property type="entry name" value="HAMP"/>
    <property type="match status" value="1"/>
</dbReference>
<evidence type="ECO:0000313" key="12">
    <source>
        <dbReference type="Proteomes" id="UP001165393"/>
    </source>
</evidence>
<dbReference type="SUPFAM" id="SSF58104">
    <property type="entry name" value="Methyl-accepting chemotaxis protein (MCP) signaling domain"/>
    <property type="match status" value="1"/>
</dbReference>
<evidence type="ECO:0000256" key="6">
    <source>
        <dbReference type="ARBA" id="ARBA00029447"/>
    </source>
</evidence>
<dbReference type="InterPro" id="IPR004089">
    <property type="entry name" value="MCPsignal_dom"/>
</dbReference>
<dbReference type="PANTHER" id="PTHR32089">
    <property type="entry name" value="METHYL-ACCEPTING CHEMOTAXIS PROTEIN MCPB"/>
    <property type="match status" value="1"/>
</dbReference>
<keyword evidence="5 7" id="KW-0807">Transducer</keyword>
<feature type="domain" description="HAMP" evidence="10">
    <location>
        <begin position="288"/>
        <end position="341"/>
    </location>
</feature>
<dbReference type="PANTHER" id="PTHR32089:SF119">
    <property type="entry name" value="METHYL-ACCEPTING CHEMOTAXIS PROTEIN CTPL"/>
    <property type="match status" value="1"/>
</dbReference>
<dbReference type="Pfam" id="PF00672">
    <property type="entry name" value="HAMP"/>
    <property type="match status" value="1"/>
</dbReference>
<keyword evidence="12" id="KW-1185">Reference proteome</keyword>
<dbReference type="InterPro" id="IPR003660">
    <property type="entry name" value="HAMP_dom"/>
</dbReference>
<dbReference type="SMART" id="SM00304">
    <property type="entry name" value="HAMP"/>
    <property type="match status" value="1"/>
</dbReference>
<dbReference type="EMBL" id="JAMQGP010000001">
    <property type="protein sequence ID" value="MCM2678307.1"/>
    <property type="molecule type" value="Genomic_DNA"/>
</dbReference>
<gene>
    <name evidence="11" type="ORF">NAF29_01310</name>
</gene>
<dbReference type="FunFam" id="1.10.287.950:FF:000001">
    <property type="entry name" value="Methyl-accepting chemotaxis sensory transducer"/>
    <property type="match status" value="1"/>
</dbReference>
<dbReference type="Proteomes" id="UP001165393">
    <property type="component" value="Unassembled WGS sequence"/>
</dbReference>
<dbReference type="GO" id="GO:0006935">
    <property type="term" value="P:chemotaxis"/>
    <property type="evidence" value="ECO:0007669"/>
    <property type="project" value="UniProtKB-ARBA"/>
</dbReference>
<evidence type="ECO:0000256" key="5">
    <source>
        <dbReference type="ARBA" id="ARBA00023224"/>
    </source>
</evidence>